<dbReference type="PROSITE" id="PS50111">
    <property type="entry name" value="CHEMOTAXIS_TRANSDUC_2"/>
    <property type="match status" value="1"/>
</dbReference>
<dbReference type="Pfam" id="PF00672">
    <property type="entry name" value="HAMP"/>
    <property type="match status" value="1"/>
</dbReference>
<dbReference type="PROSITE" id="PS50885">
    <property type="entry name" value="HAMP"/>
    <property type="match status" value="1"/>
</dbReference>
<dbReference type="Gene3D" id="3.30.450.20">
    <property type="entry name" value="PAS domain"/>
    <property type="match status" value="1"/>
</dbReference>
<protein>
    <submittedName>
        <fullName evidence="12">Methyl-accepting chemotaxis protein</fullName>
    </submittedName>
</protein>
<accession>A0A1I7H3F1</accession>
<dbReference type="Gene3D" id="6.10.340.10">
    <property type="match status" value="1"/>
</dbReference>
<dbReference type="SMART" id="SM00304">
    <property type="entry name" value="HAMP"/>
    <property type="match status" value="1"/>
</dbReference>
<evidence type="ECO:0000256" key="2">
    <source>
        <dbReference type="ARBA" id="ARBA00022475"/>
    </source>
</evidence>
<evidence type="ECO:0000256" key="6">
    <source>
        <dbReference type="ARBA" id="ARBA00023136"/>
    </source>
</evidence>
<evidence type="ECO:0000259" key="10">
    <source>
        <dbReference type="PROSITE" id="PS50111"/>
    </source>
</evidence>
<dbReference type="AlphaFoldDB" id="A0A1I7H3F1"/>
<dbReference type="CDD" id="cd06225">
    <property type="entry name" value="HAMP"/>
    <property type="match status" value="1"/>
</dbReference>
<feature type="transmembrane region" description="Helical" evidence="9">
    <location>
        <begin position="23"/>
        <end position="40"/>
    </location>
</feature>
<keyword evidence="2" id="KW-1003">Cell membrane</keyword>
<evidence type="ECO:0000256" key="1">
    <source>
        <dbReference type="ARBA" id="ARBA00004651"/>
    </source>
</evidence>
<dbReference type="GO" id="GO:0006935">
    <property type="term" value="P:chemotaxis"/>
    <property type="evidence" value="ECO:0007669"/>
    <property type="project" value="TreeGrafter"/>
</dbReference>
<gene>
    <name evidence="12" type="ORF">SAMN04489707_100855</name>
</gene>
<dbReference type="RefSeq" id="WP_054256004.1">
    <property type="nucleotide sequence ID" value="NZ_CYIG01000012.1"/>
</dbReference>
<dbReference type="InterPro" id="IPR033480">
    <property type="entry name" value="sCache_2"/>
</dbReference>
<evidence type="ECO:0000256" key="3">
    <source>
        <dbReference type="ARBA" id="ARBA00022481"/>
    </source>
</evidence>
<keyword evidence="4 9" id="KW-0812">Transmembrane</keyword>
<dbReference type="PANTHER" id="PTHR43531">
    <property type="entry name" value="PROTEIN ICFG"/>
    <property type="match status" value="1"/>
</dbReference>
<dbReference type="GO" id="GO:0007165">
    <property type="term" value="P:signal transduction"/>
    <property type="evidence" value="ECO:0007669"/>
    <property type="project" value="UniProtKB-KW"/>
</dbReference>
<evidence type="ECO:0000256" key="7">
    <source>
        <dbReference type="ARBA" id="ARBA00029447"/>
    </source>
</evidence>
<dbReference type="Proteomes" id="UP000183656">
    <property type="component" value="Unassembled WGS sequence"/>
</dbReference>
<evidence type="ECO:0000259" key="11">
    <source>
        <dbReference type="PROSITE" id="PS50885"/>
    </source>
</evidence>
<evidence type="ECO:0000256" key="9">
    <source>
        <dbReference type="SAM" id="Phobius"/>
    </source>
</evidence>
<comment type="subcellular location">
    <subcellularLocation>
        <location evidence="1">Cell membrane</location>
        <topology evidence="1">Multi-pass membrane protein</topology>
    </subcellularLocation>
</comment>
<reference evidence="12 13" key="1">
    <citation type="submission" date="2016-10" db="EMBL/GenBank/DDBJ databases">
        <authorList>
            <person name="de Groot N.N."/>
        </authorList>
    </citation>
    <scope>NUCLEOTIDE SEQUENCE [LARGE SCALE GENOMIC DNA]</scope>
    <source>
        <strain evidence="12 13">R-24608</strain>
    </source>
</reference>
<dbReference type="Pfam" id="PF00015">
    <property type="entry name" value="MCPsignal"/>
    <property type="match status" value="1"/>
</dbReference>
<dbReference type="SMART" id="SM00283">
    <property type="entry name" value="MA"/>
    <property type="match status" value="1"/>
</dbReference>
<keyword evidence="8" id="KW-0807">Transducer</keyword>
<dbReference type="InterPro" id="IPR051310">
    <property type="entry name" value="MCP_chemotaxis"/>
</dbReference>
<organism evidence="12 13">
    <name type="scientific">Paenacidovorax caeni</name>
    <dbReference type="NCBI Taxonomy" id="343013"/>
    <lineage>
        <taxon>Bacteria</taxon>
        <taxon>Pseudomonadati</taxon>
        <taxon>Pseudomonadota</taxon>
        <taxon>Betaproteobacteria</taxon>
        <taxon>Burkholderiales</taxon>
        <taxon>Comamonadaceae</taxon>
        <taxon>Paenacidovorax</taxon>
    </lineage>
</organism>
<feature type="domain" description="Methyl-accepting transducer" evidence="10">
    <location>
        <begin position="122"/>
        <end position="351"/>
    </location>
</feature>
<dbReference type="Gene3D" id="1.10.287.950">
    <property type="entry name" value="Methyl-accepting chemotaxis protein"/>
    <property type="match status" value="1"/>
</dbReference>
<sequence length="498" mass="51966">MAGFSVLRPGVGLMRRLPLGGKLALVAGALGCALVATAWLQGAAAWGAAGVGAALAAYLILSLYASQASSLAHITRVMEQVTRGDLRARAEIRGDDELARMAGLLDGMVRTLSAMVADIRSNAALVAHAGESLAHDSRALAERTEQQAASLEQTAASVDTLSAAVQNNAETAQSADQRATQVRDAAQAGTQAMERAVHSVQGIQQSARRMNEIIGVIDSIAFQTNILALNAAVEAARAGEQGRGFAVVASEVRSLAQRSGAAAREIRQLIGSSVQHVEASADMIRTAGEGIASMTGGIRVVAANMTDIAESGRKQNQGLAEIGTAVQQLDQITQSNARMVGEAVLRAEALERRAATLSSAVAAFQLQQGTAEEAQALVLRAVALGRQLGAGAGLLRSVTDKAQDFHDRDMYVFVLDRGGAYLAFGGNEAKVGTRVQDIVGVDGARLLADIWEQADRGPGWVEYDITNPLTGKVQTKMSFVHALGDWVLGCGVYKSFSG</sequence>
<dbReference type="OrthoDB" id="9054408at2"/>
<evidence type="ECO:0000256" key="5">
    <source>
        <dbReference type="ARBA" id="ARBA00022989"/>
    </source>
</evidence>
<dbReference type="GO" id="GO:0005886">
    <property type="term" value="C:plasma membrane"/>
    <property type="evidence" value="ECO:0007669"/>
    <property type="project" value="UniProtKB-SubCell"/>
</dbReference>
<feature type="transmembrane region" description="Helical" evidence="9">
    <location>
        <begin position="46"/>
        <end position="66"/>
    </location>
</feature>
<dbReference type="EMBL" id="FPBX01000008">
    <property type="protein sequence ID" value="SFU55152.1"/>
    <property type="molecule type" value="Genomic_DNA"/>
</dbReference>
<dbReference type="InterPro" id="IPR003660">
    <property type="entry name" value="HAMP_dom"/>
</dbReference>
<evidence type="ECO:0000313" key="12">
    <source>
        <dbReference type="EMBL" id="SFU55152.1"/>
    </source>
</evidence>
<dbReference type="PANTHER" id="PTHR43531:SF14">
    <property type="entry name" value="METHYL-ACCEPTING CHEMOTAXIS PROTEIN I-RELATED"/>
    <property type="match status" value="1"/>
</dbReference>
<dbReference type="STRING" id="343013.SAMN04489707_100855"/>
<dbReference type="SUPFAM" id="SSF58104">
    <property type="entry name" value="Methyl-accepting chemotaxis protein (MCP) signaling domain"/>
    <property type="match status" value="1"/>
</dbReference>
<dbReference type="FunFam" id="1.10.287.950:FF:000001">
    <property type="entry name" value="Methyl-accepting chemotaxis sensory transducer"/>
    <property type="match status" value="1"/>
</dbReference>
<keyword evidence="5 9" id="KW-1133">Transmembrane helix</keyword>
<name>A0A1I7H3F1_9BURK</name>
<dbReference type="GO" id="GO:0004888">
    <property type="term" value="F:transmembrane signaling receptor activity"/>
    <property type="evidence" value="ECO:0007669"/>
    <property type="project" value="TreeGrafter"/>
</dbReference>
<proteinExistence type="inferred from homology"/>
<comment type="similarity">
    <text evidence="7">Belongs to the methyl-accepting chemotaxis (MCP) protein family.</text>
</comment>
<dbReference type="InterPro" id="IPR004089">
    <property type="entry name" value="MCPsignal_dom"/>
</dbReference>
<dbReference type="CDD" id="cd11386">
    <property type="entry name" value="MCP_signal"/>
    <property type="match status" value="1"/>
</dbReference>
<keyword evidence="13" id="KW-1185">Reference proteome</keyword>
<evidence type="ECO:0000256" key="4">
    <source>
        <dbReference type="ARBA" id="ARBA00022692"/>
    </source>
</evidence>
<evidence type="ECO:0000313" key="13">
    <source>
        <dbReference type="Proteomes" id="UP000183656"/>
    </source>
</evidence>
<feature type="domain" description="HAMP" evidence="11">
    <location>
        <begin position="65"/>
        <end position="117"/>
    </location>
</feature>
<evidence type="ECO:0000256" key="8">
    <source>
        <dbReference type="PROSITE-ProRule" id="PRU00284"/>
    </source>
</evidence>
<keyword evidence="3" id="KW-0488">Methylation</keyword>
<keyword evidence="6 9" id="KW-0472">Membrane</keyword>
<dbReference type="Pfam" id="PF17200">
    <property type="entry name" value="sCache_2"/>
    <property type="match status" value="1"/>
</dbReference>